<gene>
    <name evidence="1" type="ORF">DNU06_07445</name>
</gene>
<proteinExistence type="predicted"/>
<dbReference type="Proteomes" id="UP000249248">
    <property type="component" value="Unassembled WGS sequence"/>
</dbReference>
<evidence type="ECO:0000313" key="1">
    <source>
        <dbReference type="EMBL" id="PZE17656.1"/>
    </source>
</evidence>
<organism evidence="1 2">
    <name type="scientific">Putridiphycobacter roseus</name>
    <dbReference type="NCBI Taxonomy" id="2219161"/>
    <lineage>
        <taxon>Bacteria</taxon>
        <taxon>Pseudomonadati</taxon>
        <taxon>Bacteroidota</taxon>
        <taxon>Flavobacteriia</taxon>
        <taxon>Flavobacteriales</taxon>
        <taxon>Crocinitomicaceae</taxon>
        <taxon>Putridiphycobacter</taxon>
    </lineage>
</organism>
<name>A0A2W1NIA2_9FLAO</name>
<protein>
    <submittedName>
        <fullName evidence="1">DUF1015 domain-containing protein</fullName>
    </submittedName>
</protein>
<comment type="caution">
    <text evidence="1">The sequence shown here is derived from an EMBL/GenBank/DDBJ whole genome shotgun (WGS) entry which is preliminary data.</text>
</comment>
<dbReference type="InterPro" id="IPR008323">
    <property type="entry name" value="UCP033563"/>
</dbReference>
<dbReference type="Pfam" id="PF06245">
    <property type="entry name" value="DUF1015"/>
    <property type="match status" value="1"/>
</dbReference>
<sequence>MFVTHIQPFKAIRPVRDKVQLVASRPYYAYTKRMLAAKLKSNPYTFIHIINPEFHKKNKTKPNTKGRFLRVKERFNEFFEEGIFLQDEKDSIYVYRQTKDGHQYLGFIGGADLNEYKAGKIKKHEETITKREATFSKYLKTVGFNAEPVLLFHKHHDDLNSLLLAQTKVRAEYEYTTTDRVKHELWVIDDENTLQEIQHHFNDIEETYIADGHHRCASSARYFEESEIKSKVNQHALAFFISDQKLNILDFNRVVKDLNGLSIKSYLEIISNSFIIKEKPGKTYAPKQSGEISMYLEQKWYSLTPLPELINYEHPVERLDTYILTQLILQPILNIQDLKEDERIDFVSGDKGMKGLKKVVDKGVAKVAFGLFPISPRQLIDVADANLIMPPKSTWIEPKLRSGLTIYPLETE</sequence>
<dbReference type="PANTHER" id="PTHR36454">
    <property type="entry name" value="LMO2823 PROTEIN"/>
    <property type="match status" value="1"/>
</dbReference>
<reference evidence="1 2" key="1">
    <citation type="submission" date="2018-06" db="EMBL/GenBank/DDBJ databases">
        <title>The draft genome sequence of Crocinitomix sp. SM1701.</title>
        <authorList>
            <person name="Zhang X."/>
        </authorList>
    </citation>
    <scope>NUCLEOTIDE SEQUENCE [LARGE SCALE GENOMIC DNA]</scope>
    <source>
        <strain evidence="1 2">SM1701</strain>
    </source>
</reference>
<dbReference type="PIRSF" id="PIRSF033563">
    <property type="entry name" value="UCP033563"/>
    <property type="match status" value="1"/>
</dbReference>
<accession>A0A2W1NIA2</accession>
<keyword evidence="2" id="KW-1185">Reference proteome</keyword>
<dbReference type="EMBL" id="QKSB01000003">
    <property type="protein sequence ID" value="PZE17656.1"/>
    <property type="molecule type" value="Genomic_DNA"/>
</dbReference>
<dbReference type="AlphaFoldDB" id="A0A2W1NIA2"/>
<evidence type="ECO:0000313" key="2">
    <source>
        <dbReference type="Proteomes" id="UP000249248"/>
    </source>
</evidence>
<dbReference type="PANTHER" id="PTHR36454:SF1">
    <property type="entry name" value="DUF1015 DOMAIN-CONTAINING PROTEIN"/>
    <property type="match status" value="1"/>
</dbReference>